<evidence type="ECO:0000256" key="3">
    <source>
        <dbReference type="ARBA" id="ARBA00022741"/>
    </source>
</evidence>
<feature type="compositionally biased region" description="Basic residues" evidence="5">
    <location>
        <begin position="7"/>
        <end position="18"/>
    </location>
</feature>
<dbReference type="KEGG" id="sxn:IAG42_02400"/>
<dbReference type="Pfam" id="PF16177">
    <property type="entry name" value="ACAS_N"/>
    <property type="match status" value="1"/>
</dbReference>
<dbReference type="GO" id="GO:0006629">
    <property type="term" value="P:lipid metabolic process"/>
    <property type="evidence" value="ECO:0007669"/>
    <property type="project" value="InterPro"/>
</dbReference>
<accession>A0A7H1B1H7</accession>
<feature type="domain" description="AMP-dependent synthetase/ligase" evidence="6">
    <location>
        <begin position="111"/>
        <end position="487"/>
    </location>
</feature>
<name>A0A7H1B1H7_9ACTN</name>
<evidence type="ECO:0000313" key="9">
    <source>
        <dbReference type="EMBL" id="QNS02582.1"/>
    </source>
</evidence>
<dbReference type="InterPro" id="IPR042099">
    <property type="entry name" value="ANL_N_sf"/>
</dbReference>
<dbReference type="InterPro" id="IPR000873">
    <property type="entry name" value="AMP-dep_synth/lig_dom"/>
</dbReference>
<evidence type="ECO:0000313" key="10">
    <source>
        <dbReference type="Proteomes" id="UP000516428"/>
    </source>
</evidence>
<evidence type="ECO:0000256" key="5">
    <source>
        <dbReference type="SAM" id="MobiDB-lite"/>
    </source>
</evidence>
<gene>
    <name evidence="9" type="ORF">IAG42_02400</name>
</gene>
<dbReference type="InterPro" id="IPR005914">
    <property type="entry name" value="Acac_CoA_synth"/>
</dbReference>
<comment type="similarity">
    <text evidence="1">Belongs to the ATP-dependent AMP-binding enzyme family.</text>
</comment>
<evidence type="ECO:0000259" key="7">
    <source>
        <dbReference type="Pfam" id="PF13193"/>
    </source>
</evidence>
<dbReference type="InterPro" id="IPR020845">
    <property type="entry name" value="AMP-binding_CS"/>
</dbReference>
<dbReference type="EC" id="6.2.1.16" evidence="9"/>
<keyword evidence="2 9" id="KW-0436">Ligase</keyword>
<evidence type="ECO:0000259" key="8">
    <source>
        <dbReference type="Pfam" id="PF16177"/>
    </source>
</evidence>
<dbReference type="Proteomes" id="UP000516428">
    <property type="component" value="Chromosome"/>
</dbReference>
<protein>
    <submittedName>
        <fullName evidence="9">Acetoacetate--CoA ligase</fullName>
        <ecNumber evidence="9">6.2.1.16</ecNumber>
    </submittedName>
</protein>
<evidence type="ECO:0000259" key="6">
    <source>
        <dbReference type="Pfam" id="PF00501"/>
    </source>
</evidence>
<feature type="domain" description="AMP-binding enzyme C-terminal" evidence="7">
    <location>
        <begin position="555"/>
        <end position="629"/>
    </location>
</feature>
<dbReference type="PROSITE" id="PS00455">
    <property type="entry name" value="AMP_BINDING"/>
    <property type="match status" value="1"/>
</dbReference>
<dbReference type="Gene3D" id="3.40.50.12780">
    <property type="entry name" value="N-terminal domain of ligase-like"/>
    <property type="match status" value="1"/>
</dbReference>
<dbReference type="GO" id="GO:0005524">
    <property type="term" value="F:ATP binding"/>
    <property type="evidence" value="ECO:0007669"/>
    <property type="project" value="UniProtKB-KW"/>
</dbReference>
<evidence type="ECO:0000256" key="1">
    <source>
        <dbReference type="ARBA" id="ARBA00006432"/>
    </source>
</evidence>
<dbReference type="Pfam" id="PF00501">
    <property type="entry name" value="AMP-binding"/>
    <property type="match status" value="1"/>
</dbReference>
<dbReference type="PANTHER" id="PTHR42921:SF1">
    <property type="entry name" value="ACETOACETYL-COA SYNTHETASE"/>
    <property type="match status" value="1"/>
</dbReference>
<dbReference type="AlphaFoldDB" id="A0A7H1B1H7"/>
<feature type="domain" description="Acetyl-coenzyme A synthetase N-terminal" evidence="8">
    <location>
        <begin position="49"/>
        <end position="105"/>
    </location>
</feature>
<keyword evidence="10" id="KW-1185">Reference proteome</keyword>
<reference evidence="9 10" key="1">
    <citation type="submission" date="2020-09" db="EMBL/GenBank/DDBJ databases">
        <title>A novel species.</title>
        <authorList>
            <person name="Gao J."/>
        </authorList>
    </citation>
    <scope>NUCLEOTIDE SEQUENCE [LARGE SCALE GENOMIC DNA]</scope>
    <source>
        <strain evidence="9 10">CRXT-Y-14</strain>
    </source>
</reference>
<keyword evidence="4" id="KW-0067">ATP-binding</keyword>
<keyword evidence="3" id="KW-0547">Nucleotide-binding</keyword>
<proteinExistence type="inferred from homology"/>
<dbReference type="SUPFAM" id="SSF56801">
    <property type="entry name" value="Acetyl-CoA synthetase-like"/>
    <property type="match status" value="1"/>
</dbReference>
<dbReference type="GO" id="GO:0030729">
    <property type="term" value="F:acetoacetate-CoA ligase activity"/>
    <property type="evidence" value="ECO:0007669"/>
    <property type="project" value="UniProtKB-EC"/>
</dbReference>
<dbReference type="InterPro" id="IPR025110">
    <property type="entry name" value="AMP-bd_C"/>
</dbReference>
<dbReference type="Gene3D" id="3.30.300.30">
    <property type="match status" value="1"/>
</dbReference>
<dbReference type="Pfam" id="PF13193">
    <property type="entry name" value="AMP-binding_C"/>
    <property type="match status" value="1"/>
</dbReference>
<dbReference type="PANTHER" id="PTHR42921">
    <property type="entry name" value="ACETOACETYL-COA SYNTHETASE"/>
    <property type="match status" value="1"/>
</dbReference>
<evidence type="ECO:0000256" key="2">
    <source>
        <dbReference type="ARBA" id="ARBA00022598"/>
    </source>
</evidence>
<dbReference type="NCBIfam" id="TIGR01217">
    <property type="entry name" value="ac_ac_CoA_syn"/>
    <property type="match status" value="1"/>
</dbReference>
<dbReference type="EMBL" id="CP061281">
    <property type="protein sequence ID" value="QNS02582.1"/>
    <property type="molecule type" value="Genomic_DNA"/>
</dbReference>
<feature type="region of interest" description="Disordered" evidence="5">
    <location>
        <begin position="1"/>
        <end position="25"/>
    </location>
</feature>
<evidence type="ECO:0000256" key="4">
    <source>
        <dbReference type="ARBA" id="ARBA00022840"/>
    </source>
</evidence>
<sequence length="678" mass="72648">MAAGRAAPRRARLSRPHRTGGGEVTAADSNIADFQAWLRRERGLAHADYAALWRWSTDDLPAFWSAVWEYYGLDRVSPYEEVLADATMPGASWFTGAHLNFARQCLTRSDATRPAVIAVSETGAPEHLSWERLRAEVAGVAAGLRDLGVGPGDCVAGYLPNVPHAVVALLATAAVGATWTVCSPDFGTAGVLDRLRQAAPKVLFSADGYRHGGKEYDRRPQTAELLAGLPTVRHLVAVDRLHRSAAGPAWSDRKDVTQHPWPALAGRDAPLVFADVPFDHPLWILWSSGTTGVPKGIVHGHGGIVVELLKALGLGVGLRPDDRYLFHTSTSWMVWNFMVAGLLHGSTIVLYDGSPTHPDVDGVWRIAERTGATVVGVGAAYLTAGEKAGAHPACDLGLGALRTVLQTGSAMPDSTWHWVRDRLAPGARLQSICGGTDICSVLAGDSALLPEHTGRLSGPALGVALDAWDPDGRPVVGEQGELVVTAPLPSMPLHFLGDTDHRRYRAGYFDVYPGVWRHGDWITLHPDLSVEVAGRSDATLNRMGVRMGSADLYAVVERLPRVADSLVIGAELPGGGYAMPLFVVPAPGESFDDDLRDEIVAAIRRHLSPRHVPDVIVPVEAVPRTLTGKKLEVPVKRILQGARAADVVAEGTVTRPDLLPWFAEFAARSGYGTRATPT</sequence>
<dbReference type="NCBIfam" id="NF002937">
    <property type="entry name" value="PRK03584.1"/>
    <property type="match status" value="1"/>
</dbReference>
<organism evidence="9 10">
    <name type="scientific">Streptomyces xanthii</name>
    <dbReference type="NCBI Taxonomy" id="2768069"/>
    <lineage>
        <taxon>Bacteria</taxon>
        <taxon>Bacillati</taxon>
        <taxon>Actinomycetota</taxon>
        <taxon>Actinomycetes</taxon>
        <taxon>Kitasatosporales</taxon>
        <taxon>Streptomycetaceae</taxon>
        <taxon>Streptomyces</taxon>
    </lineage>
</organism>
<dbReference type="InterPro" id="IPR032387">
    <property type="entry name" value="ACAS_N"/>
</dbReference>
<dbReference type="InterPro" id="IPR045851">
    <property type="entry name" value="AMP-bd_C_sf"/>
</dbReference>